<evidence type="ECO:0000256" key="3">
    <source>
        <dbReference type="SAM" id="Phobius"/>
    </source>
</evidence>
<evidence type="ECO:0000256" key="2">
    <source>
        <dbReference type="ARBA" id="ARBA00023136"/>
    </source>
</evidence>
<name>A0A5R9FBS9_9BACL</name>
<dbReference type="OrthoDB" id="9772630at2"/>
<keyword evidence="2 3" id="KW-0472">Membrane</keyword>
<dbReference type="AlphaFoldDB" id="A0A5R9FBS9"/>
<dbReference type="PIRSF" id="PIRSF005690">
    <property type="entry name" value="GerBA"/>
    <property type="match status" value="1"/>
</dbReference>
<evidence type="ECO:0000313" key="5">
    <source>
        <dbReference type="Proteomes" id="UP000308230"/>
    </source>
</evidence>
<proteinExistence type="inferred from homology"/>
<evidence type="ECO:0000313" key="4">
    <source>
        <dbReference type="EMBL" id="TLS37085.1"/>
    </source>
</evidence>
<evidence type="ECO:0000256" key="1">
    <source>
        <dbReference type="ARBA" id="ARBA00005278"/>
    </source>
</evidence>
<keyword evidence="3" id="KW-0812">Transmembrane</keyword>
<reference evidence="4 5" key="1">
    <citation type="submission" date="2019-04" db="EMBL/GenBank/DDBJ databases">
        <title>Bacillus caeni sp. nov., a bacterium isolated from mangrove sediment.</title>
        <authorList>
            <person name="Huang H."/>
            <person name="Mo K."/>
            <person name="Hu Y."/>
        </authorList>
    </citation>
    <scope>NUCLEOTIDE SEQUENCE [LARGE SCALE GENOMIC DNA]</scope>
    <source>
        <strain evidence="4 5">HB172195</strain>
    </source>
</reference>
<feature type="transmembrane region" description="Helical" evidence="3">
    <location>
        <begin position="419"/>
        <end position="447"/>
    </location>
</feature>
<dbReference type="Pfam" id="PF03323">
    <property type="entry name" value="GerA"/>
    <property type="match status" value="1"/>
</dbReference>
<organism evidence="4 5">
    <name type="scientific">Exobacillus caeni</name>
    <dbReference type="NCBI Taxonomy" id="2574798"/>
    <lineage>
        <taxon>Bacteria</taxon>
        <taxon>Bacillati</taxon>
        <taxon>Bacillota</taxon>
        <taxon>Bacilli</taxon>
        <taxon>Bacillales</taxon>
        <taxon>Guptibacillaceae</taxon>
        <taxon>Exobacillus</taxon>
    </lineage>
</organism>
<comment type="caution">
    <text evidence="4">The sequence shown here is derived from an EMBL/GenBank/DDBJ whole genome shotgun (WGS) entry which is preliminary data.</text>
</comment>
<dbReference type="PANTHER" id="PTHR22550">
    <property type="entry name" value="SPORE GERMINATION PROTEIN"/>
    <property type="match status" value="1"/>
</dbReference>
<sequence>MTDLRKHKVNKLGLKAHKNNGVAENEVLSMFEQLKLEFNNCSDIIFTIKKLKQSSIGVSYIESLVNVNYIDKIILPKLDKAELQCEEITKCLEEEFLTKELTDKKSSELQYHLLSGYTLLFAAGKIFAVNVTKIPGRNPEESAIEPSIRGPRDGFVEDLNTNIALIRKRFKSNQLRVEKYIVGKRSNTTMALLYVEDIINKDLLKTVKKKIDKLDVDIVSSVQQIDKLLSDQPHALTSTSDNSGRPDFVLEALNQGRFALIIDGQPMVSIAPVHLVNLIKSPEDLNQNYLYVSFERILRLVSLFISILLPGFWVALTSHNVDQIPFLLVATISVSRIGIPLSTSMEMFIMLFLFELFHEAGMRLPRSVGQTVSVLGGLIVGDAAIRSGLTSPSMLVVGGIVFVSGYTLVNPALSGTATLLRIFILFLGTFFGIFGVVLGVLLTIAYFSSLTSFGIPYLGFSDPFRLSKLAKTVFRMPWNSLSGRDPTLQPDDTTRKEK</sequence>
<dbReference type="GO" id="GO:0005886">
    <property type="term" value="C:plasma membrane"/>
    <property type="evidence" value="ECO:0007669"/>
    <property type="project" value="UniProtKB-SubCell"/>
</dbReference>
<feature type="transmembrane region" description="Helical" evidence="3">
    <location>
        <begin position="297"/>
        <end position="317"/>
    </location>
</feature>
<protein>
    <submittedName>
        <fullName evidence="4">Spore germination protein</fullName>
    </submittedName>
</protein>
<keyword evidence="5" id="KW-1185">Reference proteome</keyword>
<dbReference type="PANTHER" id="PTHR22550:SF5">
    <property type="entry name" value="LEUCINE ZIPPER PROTEIN 4"/>
    <property type="match status" value="1"/>
</dbReference>
<dbReference type="InterPro" id="IPR004995">
    <property type="entry name" value="Spore_Ger"/>
</dbReference>
<dbReference type="EMBL" id="SWLG01000007">
    <property type="protein sequence ID" value="TLS37085.1"/>
    <property type="molecule type" value="Genomic_DNA"/>
</dbReference>
<dbReference type="Proteomes" id="UP000308230">
    <property type="component" value="Unassembled WGS sequence"/>
</dbReference>
<keyword evidence="3" id="KW-1133">Transmembrane helix</keyword>
<dbReference type="GO" id="GO:0009847">
    <property type="term" value="P:spore germination"/>
    <property type="evidence" value="ECO:0007669"/>
    <property type="project" value="UniProtKB-UniRule"/>
</dbReference>
<gene>
    <name evidence="4" type="ORF">FCL54_11185</name>
</gene>
<accession>A0A5R9FBS9</accession>
<feature type="transmembrane region" description="Helical" evidence="3">
    <location>
        <begin position="337"/>
        <end position="357"/>
    </location>
</feature>
<comment type="similarity">
    <text evidence="1">Belongs to the GerABKA family.</text>
</comment>
<feature type="transmembrane region" description="Helical" evidence="3">
    <location>
        <begin position="394"/>
        <end position="413"/>
    </location>
</feature>
<dbReference type="InterPro" id="IPR050768">
    <property type="entry name" value="UPF0353/GerABKA_families"/>
</dbReference>